<dbReference type="InterPro" id="IPR027443">
    <property type="entry name" value="IPNS-like_sf"/>
</dbReference>
<gene>
    <name evidence="13" type="ORF">DBW64_00545</name>
</gene>
<evidence type="ECO:0000256" key="9">
    <source>
        <dbReference type="ARBA" id="ARBA00047725"/>
    </source>
</evidence>
<reference evidence="13 14" key="1">
    <citation type="journal article" date="2018" name="Microbiome">
        <title>Fine metagenomic profile of the Mediterranean stratified and mixed water columns revealed by assembly and recruitment.</title>
        <authorList>
            <person name="Haro-Moreno J.M."/>
            <person name="Lopez-Perez M."/>
            <person name="De La Torre J.R."/>
            <person name="Picazo A."/>
            <person name="Camacho A."/>
            <person name="Rodriguez-Valera F."/>
        </authorList>
    </citation>
    <scope>NUCLEOTIDE SEQUENCE [LARGE SCALE GENOMIC DNA]</scope>
    <source>
        <strain evidence="13">MED-G50</strain>
    </source>
</reference>
<dbReference type="EC" id="1.14.20.7" evidence="3"/>
<evidence type="ECO:0000313" key="14">
    <source>
        <dbReference type="Proteomes" id="UP000252289"/>
    </source>
</evidence>
<dbReference type="Proteomes" id="UP000252289">
    <property type="component" value="Unassembled WGS sequence"/>
</dbReference>
<dbReference type="Pfam" id="PF03171">
    <property type="entry name" value="2OG-FeII_Oxy"/>
    <property type="match status" value="1"/>
</dbReference>
<dbReference type="EMBL" id="QOQK01000001">
    <property type="protein sequence ID" value="RCL85709.1"/>
    <property type="molecule type" value="Genomic_DNA"/>
</dbReference>
<evidence type="ECO:0000256" key="11">
    <source>
        <dbReference type="RuleBase" id="RU003682"/>
    </source>
</evidence>
<evidence type="ECO:0000256" key="3">
    <source>
        <dbReference type="ARBA" id="ARBA00012293"/>
    </source>
</evidence>
<evidence type="ECO:0000256" key="10">
    <source>
        <dbReference type="ARBA" id="ARBA00049359"/>
    </source>
</evidence>
<dbReference type="PRINTS" id="PR00682">
    <property type="entry name" value="IPNSYNTHASE"/>
</dbReference>
<keyword evidence="11" id="KW-0408">Iron</keyword>
<comment type="pathway">
    <text evidence="2">Alkene biosynthesis; ethylene biosynthesis via 2-oxoglutarate.</text>
</comment>
<feature type="domain" description="Fe2OG dioxygenase" evidence="12">
    <location>
        <begin position="189"/>
        <end position="290"/>
    </location>
</feature>
<evidence type="ECO:0000313" key="13">
    <source>
        <dbReference type="EMBL" id="RCL85709.1"/>
    </source>
</evidence>
<dbReference type="GO" id="GO:0046872">
    <property type="term" value="F:metal ion binding"/>
    <property type="evidence" value="ECO:0007669"/>
    <property type="project" value="UniProtKB-KW"/>
</dbReference>
<dbReference type="Gene3D" id="2.60.120.330">
    <property type="entry name" value="B-lactam Antibiotic, Isopenicillin N Synthase, Chain"/>
    <property type="match status" value="1"/>
</dbReference>
<evidence type="ECO:0000256" key="2">
    <source>
        <dbReference type="ARBA" id="ARBA00004767"/>
    </source>
</evidence>
<evidence type="ECO:0000256" key="7">
    <source>
        <dbReference type="ARBA" id="ARBA00031011"/>
    </source>
</evidence>
<dbReference type="Pfam" id="PF14226">
    <property type="entry name" value="DIOX_N"/>
    <property type="match status" value="1"/>
</dbReference>
<dbReference type="GO" id="GO:0009693">
    <property type="term" value="P:ethylene biosynthetic process"/>
    <property type="evidence" value="ECO:0007669"/>
    <property type="project" value="UniProtKB-KW"/>
</dbReference>
<proteinExistence type="inferred from homology"/>
<protein>
    <recommendedName>
        <fullName evidence="5">2-oxoglutarate-dependent ethylene/succinate-forming enzyme</fullName>
        <ecNumber evidence="4">1.13.12.19</ecNumber>
        <ecNumber evidence="3">1.14.20.7</ecNumber>
    </recommendedName>
    <alternativeName>
        <fullName evidence="7">2-oxoglutarate dioxygenase (ethylene-forming)</fullName>
    </alternativeName>
    <alternativeName>
        <fullName evidence="8">2-oxoglutarate/L-arginine monooxygenase/decarboxylase (succinate-forming)</fullName>
    </alternativeName>
</protein>
<evidence type="ECO:0000256" key="6">
    <source>
        <dbReference type="ARBA" id="ARBA00022666"/>
    </source>
</evidence>
<evidence type="ECO:0000259" key="12">
    <source>
        <dbReference type="PROSITE" id="PS51471"/>
    </source>
</evidence>
<dbReference type="PROSITE" id="PS51471">
    <property type="entry name" value="FE2OG_OXY"/>
    <property type="match status" value="1"/>
</dbReference>
<dbReference type="InterPro" id="IPR044861">
    <property type="entry name" value="IPNS-like_FE2OG_OXY"/>
</dbReference>
<dbReference type="SUPFAM" id="SSF51197">
    <property type="entry name" value="Clavaminate synthase-like"/>
    <property type="match status" value="1"/>
</dbReference>
<evidence type="ECO:0000256" key="5">
    <source>
        <dbReference type="ARBA" id="ARBA00019045"/>
    </source>
</evidence>
<evidence type="ECO:0000256" key="8">
    <source>
        <dbReference type="ARBA" id="ARBA00031282"/>
    </source>
</evidence>
<dbReference type="AlphaFoldDB" id="A0A368ELJ3"/>
<keyword evidence="6" id="KW-0266">Ethylene biosynthesis</keyword>
<dbReference type="GO" id="GO:0102276">
    <property type="term" value="F:2-oxoglutarate oxygenase/decarboxylase (ethylene-forming) activity"/>
    <property type="evidence" value="ECO:0007669"/>
    <property type="project" value="UniProtKB-EC"/>
</dbReference>
<comment type="catalytic activity">
    <reaction evidence="9">
        <text>2-oxoglutarate + O2 + 2 H(+) = ethene + 3 CO2 + H2O</text>
        <dbReference type="Rhea" id="RHEA:31523"/>
        <dbReference type="ChEBI" id="CHEBI:15377"/>
        <dbReference type="ChEBI" id="CHEBI:15378"/>
        <dbReference type="ChEBI" id="CHEBI:15379"/>
        <dbReference type="ChEBI" id="CHEBI:16526"/>
        <dbReference type="ChEBI" id="CHEBI:16810"/>
        <dbReference type="ChEBI" id="CHEBI:18153"/>
        <dbReference type="EC" id="1.13.12.19"/>
    </reaction>
</comment>
<keyword evidence="11" id="KW-0560">Oxidoreductase</keyword>
<comment type="catalytic activity">
    <reaction evidence="10">
        <text>L-arginine + 2-oxoglutarate + O2 = guanidine + L-glutamate 5-semialdehyde + succinate + CO2</text>
        <dbReference type="Rhea" id="RHEA:31535"/>
        <dbReference type="ChEBI" id="CHEBI:15379"/>
        <dbReference type="ChEBI" id="CHEBI:16526"/>
        <dbReference type="ChEBI" id="CHEBI:16810"/>
        <dbReference type="ChEBI" id="CHEBI:30031"/>
        <dbReference type="ChEBI" id="CHEBI:30087"/>
        <dbReference type="ChEBI" id="CHEBI:32682"/>
        <dbReference type="ChEBI" id="CHEBI:58066"/>
        <dbReference type="EC" id="1.14.20.7"/>
    </reaction>
</comment>
<dbReference type="EC" id="1.13.12.19" evidence="4"/>
<accession>A0A368ELJ3</accession>
<organism evidence="13 14">
    <name type="scientific">PS1 clade bacterium</name>
    <dbReference type="NCBI Taxonomy" id="2175152"/>
    <lineage>
        <taxon>Bacteria</taxon>
        <taxon>Pseudomonadati</taxon>
        <taxon>Pseudomonadota</taxon>
        <taxon>Alphaproteobacteria</taxon>
        <taxon>PS1 clade</taxon>
    </lineage>
</organism>
<keyword evidence="11" id="KW-0479">Metal-binding</keyword>
<comment type="caution">
    <text evidence="13">The sequence shown here is derived from an EMBL/GenBank/DDBJ whole genome shotgun (WGS) entry which is preliminary data.</text>
</comment>
<comment type="cofactor">
    <cofactor evidence="1">
        <name>Fe(2+)</name>
        <dbReference type="ChEBI" id="CHEBI:29033"/>
    </cofactor>
</comment>
<name>A0A368ELJ3_9PROT</name>
<dbReference type="InterPro" id="IPR050231">
    <property type="entry name" value="Iron_ascorbate_oxido_reductase"/>
</dbReference>
<dbReference type="PANTHER" id="PTHR47990">
    <property type="entry name" value="2-OXOGLUTARATE (2OG) AND FE(II)-DEPENDENT OXYGENASE SUPERFAMILY PROTEIN-RELATED"/>
    <property type="match status" value="1"/>
</dbReference>
<dbReference type="InterPro" id="IPR026992">
    <property type="entry name" value="DIOX_N"/>
</dbReference>
<sequence>MPHSTLPIINISLSKGDQDAQKKKIASDIDNAACQCGFFYLTGYQIPEQLIADCFKAAEAFFDLPTTEKNKITIEKSPCHRGWYALGGEVLDPVHQREGDIKEGLKIGNDLPLNHPLVTNGIPLHGPNQWPQINFETMPTMDSVLWQKTMLTTYEYFCQTGLEVMQYFAMALNLKTDYFDYWLTRPQSEPMATLSPIRYPALDQAETALSAGAHTDFGCLTLLAQDDNEGLIIAMPDGTWLSVPPIENTLIVNIGDMLAFWSGGKYRSTLHKVSNRSGRTRHSLAFFYDPAYNTPLVNLRNDLAEQNEKGGVVQTALDHLLEKIGDSFSYQQK</sequence>
<evidence type="ECO:0000256" key="1">
    <source>
        <dbReference type="ARBA" id="ARBA00001954"/>
    </source>
</evidence>
<comment type="similarity">
    <text evidence="11">Belongs to the iron/ascorbate-dependent oxidoreductase family.</text>
</comment>
<evidence type="ECO:0000256" key="4">
    <source>
        <dbReference type="ARBA" id="ARBA00012531"/>
    </source>
</evidence>
<dbReference type="InterPro" id="IPR005123">
    <property type="entry name" value="Oxoglu/Fe-dep_dioxygenase_dom"/>
</dbReference>